<name>A0A0Q3QP04_9BACI</name>
<dbReference type="EMBL" id="LJIX01000006">
    <property type="protein sequence ID" value="KQL19873.1"/>
    <property type="molecule type" value="Genomic_DNA"/>
</dbReference>
<feature type="domain" description="DUF2154" evidence="3">
    <location>
        <begin position="38"/>
        <end position="129"/>
    </location>
</feature>
<accession>A0A0Q3QP04</accession>
<evidence type="ECO:0000313" key="4">
    <source>
        <dbReference type="EMBL" id="KQL19873.1"/>
    </source>
</evidence>
<dbReference type="Proteomes" id="UP000050996">
    <property type="component" value="Unassembled WGS sequence"/>
</dbReference>
<dbReference type="PATRIC" id="fig|1637975.4.peg.3051"/>
<dbReference type="AlphaFoldDB" id="A0A0Q3QP04"/>
<feature type="domain" description="Cell wall-active antibiotics response LiaF-like C-terminal" evidence="2">
    <location>
        <begin position="137"/>
        <end position="232"/>
    </location>
</feature>
<dbReference type="Pfam" id="PF09922">
    <property type="entry name" value="LiaF-like_C"/>
    <property type="match status" value="1"/>
</dbReference>
<protein>
    <recommendedName>
        <fullName evidence="6">DUF2154 domain-containing protein</fullName>
    </recommendedName>
</protein>
<keyword evidence="5" id="KW-1185">Reference proteome</keyword>
<feature type="chain" id="PRO_5006206866" description="DUF2154 domain-containing protein" evidence="1">
    <location>
        <begin position="19"/>
        <end position="239"/>
    </location>
</feature>
<reference evidence="4 5" key="1">
    <citation type="submission" date="2015-09" db="EMBL/GenBank/DDBJ databases">
        <title>Genome sequencing project for genomic taxonomy and phylogenomics of Bacillus-like bacteria.</title>
        <authorList>
            <person name="Liu B."/>
            <person name="Wang J."/>
            <person name="Zhu Y."/>
            <person name="Liu G."/>
            <person name="Chen Q."/>
            <person name="Chen Z."/>
            <person name="Lan J."/>
            <person name="Che J."/>
            <person name="Ge C."/>
            <person name="Shi H."/>
            <person name="Pan Z."/>
            <person name="Liu X."/>
        </authorList>
    </citation>
    <scope>NUCLEOTIDE SEQUENCE [LARGE SCALE GENOMIC DNA]</scope>
    <source>
        <strain evidence="4 5">FJAT-18043</strain>
    </source>
</reference>
<sequence length="239" mass="26043">MKSLFFTGSILVSSFVLAGCSTNVITKEDHANVLIEKDKAEQLDVSLNIAAGKLHVSEGAKEWVEGELEYTTDILRPNVSYKQSGKKGKIVIEHTNKKFSDLKGPNMKSNWDLQLSNKVPIDLNVNTGASETHLDLQGLQLSDLNVNVGVGDTTIDLSGDWEQDFDVQLSMGVGKSTIILPKDVGVQVKSSKGIGHSEFRGFISMGDDVYVNEAYENAKIKINVNAELGIGKADFIIEE</sequence>
<dbReference type="RefSeq" id="WP_056685036.1">
    <property type="nucleotide sequence ID" value="NZ_LJIX01000006.1"/>
</dbReference>
<evidence type="ECO:0000259" key="2">
    <source>
        <dbReference type="Pfam" id="PF09922"/>
    </source>
</evidence>
<evidence type="ECO:0000259" key="3">
    <source>
        <dbReference type="Pfam" id="PF17115"/>
    </source>
</evidence>
<feature type="signal peptide" evidence="1">
    <location>
        <begin position="1"/>
        <end position="18"/>
    </location>
</feature>
<comment type="caution">
    <text evidence="4">The sequence shown here is derived from an EMBL/GenBank/DDBJ whole genome shotgun (WGS) entry which is preliminary data.</text>
</comment>
<dbReference type="STRING" id="1637975.AN957_15740"/>
<keyword evidence="1" id="KW-0732">Signal</keyword>
<dbReference type="Pfam" id="PF17115">
    <property type="entry name" value="Toast_rack_N"/>
    <property type="match status" value="1"/>
</dbReference>
<dbReference type="InterPro" id="IPR024425">
    <property type="entry name" value="LiaF-like_C"/>
</dbReference>
<evidence type="ECO:0008006" key="6">
    <source>
        <dbReference type="Google" id="ProtNLM"/>
    </source>
</evidence>
<evidence type="ECO:0000256" key="1">
    <source>
        <dbReference type="SAM" id="SignalP"/>
    </source>
</evidence>
<dbReference type="PROSITE" id="PS51257">
    <property type="entry name" value="PROKAR_LIPOPROTEIN"/>
    <property type="match status" value="1"/>
</dbReference>
<proteinExistence type="predicted"/>
<gene>
    <name evidence="4" type="ORF">AN957_15740</name>
</gene>
<dbReference type="InterPro" id="IPR031346">
    <property type="entry name" value="DUF2154_N"/>
</dbReference>
<organism evidence="4 5">
    <name type="scientific">Cytobacillus solani</name>
    <dbReference type="NCBI Taxonomy" id="1637975"/>
    <lineage>
        <taxon>Bacteria</taxon>
        <taxon>Bacillati</taxon>
        <taxon>Bacillota</taxon>
        <taxon>Bacilli</taxon>
        <taxon>Bacillales</taxon>
        <taxon>Bacillaceae</taxon>
        <taxon>Cytobacillus</taxon>
    </lineage>
</organism>
<evidence type="ECO:0000313" key="5">
    <source>
        <dbReference type="Proteomes" id="UP000050996"/>
    </source>
</evidence>